<dbReference type="Proteomes" id="UP001515480">
    <property type="component" value="Unassembled WGS sequence"/>
</dbReference>
<evidence type="ECO:0000313" key="9">
    <source>
        <dbReference type="EMBL" id="KAL1523787.1"/>
    </source>
</evidence>
<feature type="compositionally biased region" description="Polar residues" evidence="6">
    <location>
        <begin position="283"/>
        <end position="292"/>
    </location>
</feature>
<gene>
    <name evidence="9" type="ORF">AB1Y20_018710</name>
</gene>
<evidence type="ECO:0000259" key="8">
    <source>
        <dbReference type="PROSITE" id="PS51471"/>
    </source>
</evidence>
<feature type="chain" id="PRO_5044349095" description="Fe2OG dioxygenase domain-containing protein" evidence="7">
    <location>
        <begin position="19"/>
        <end position="292"/>
    </location>
</feature>
<dbReference type="SMART" id="SM00702">
    <property type="entry name" value="P4Hc"/>
    <property type="match status" value="1"/>
</dbReference>
<dbReference type="PROSITE" id="PS51471">
    <property type="entry name" value="FE2OG_OXY"/>
    <property type="match status" value="1"/>
</dbReference>
<keyword evidence="10" id="KW-1185">Reference proteome</keyword>
<comment type="cofactor">
    <cofactor evidence="1">
        <name>L-ascorbate</name>
        <dbReference type="ChEBI" id="CHEBI:38290"/>
    </cofactor>
</comment>
<feature type="signal peptide" evidence="7">
    <location>
        <begin position="1"/>
        <end position="18"/>
    </location>
</feature>
<dbReference type="InterPro" id="IPR044862">
    <property type="entry name" value="Pro_4_hyd_alph_FE2OG_OXY"/>
</dbReference>
<dbReference type="InterPro" id="IPR005123">
    <property type="entry name" value="Oxoglu/Fe-dep_dioxygenase_dom"/>
</dbReference>
<dbReference type="EMBL" id="JBGBPQ010000005">
    <property type="protein sequence ID" value="KAL1523787.1"/>
    <property type="molecule type" value="Genomic_DNA"/>
</dbReference>
<keyword evidence="2" id="KW-0479">Metal-binding</keyword>
<evidence type="ECO:0000256" key="7">
    <source>
        <dbReference type="SAM" id="SignalP"/>
    </source>
</evidence>
<evidence type="ECO:0000256" key="6">
    <source>
        <dbReference type="SAM" id="MobiDB-lite"/>
    </source>
</evidence>
<evidence type="ECO:0000256" key="4">
    <source>
        <dbReference type="ARBA" id="ARBA00023002"/>
    </source>
</evidence>
<organism evidence="9 10">
    <name type="scientific">Prymnesium parvum</name>
    <name type="common">Toxic golden alga</name>
    <dbReference type="NCBI Taxonomy" id="97485"/>
    <lineage>
        <taxon>Eukaryota</taxon>
        <taxon>Haptista</taxon>
        <taxon>Haptophyta</taxon>
        <taxon>Prymnesiophyceae</taxon>
        <taxon>Prymnesiales</taxon>
        <taxon>Prymnesiaceae</taxon>
        <taxon>Prymnesium</taxon>
    </lineage>
</organism>
<reference evidence="9 10" key="1">
    <citation type="journal article" date="2024" name="Science">
        <title>Giant polyketide synthase enzymes in the biosynthesis of giant marine polyether toxins.</title>
        <authorList>
            <person name="Fallon T.R."/>
            <person name="Shende V.V."/>
            <person name="Wierzbicki I.H."/>
            <person name="Pendleton A.L."/>
            <person name="Watervoot N.F."/>
            <person name="Auber R.P."/>
            <person name="Gonzalez D.J."/>
            <person name="Wisecaver J.H."/>
            <person name="Moore B.S."/>
        </authorList>
    </citation>
    <scope>NUCLEOTIDE SEQUENCE [LARGE SCALE GENOMIC DNA]</scope>
    <source>
        <strain evidence="9 10">12B1</strain>
    </source>
</reference>
<evidence type="ECO:0000256" key="2">
    <source>
        <dbReference type="ARBA" id="ARBA00022723"/>
    </source>
</evidence>
<dbReference type="InterPro" id="IPR006620">
    <property type="entry name" value="Pro_4_hyd_alph"/>
</dbReference>
<dbReference type="Gene3D" id="2.60.120.620">
    <property type="entry name" value="q2cbj1_9rhob like domain"/>
    <property type="match status" value="1"/>
</dbReference>
<dbReference type="GO" id="GO:0005783">
    <property type="term" value="C:endoplasmic reticulum"/>
    <property type="evidence" value="ECO:0007669"/>
    <property type="project" value="TreeGrafter"/>
</dbReference>
<accession>A0AB34JSJ4</accession>
<dbReference type="Pfam" id="PF13640">
    <property type="entry name" value="2OG-FeII_Oxy_3"/>
    <property type="match status" value="1"/>
</dbReference>
<dbReference type="PANTHER" id="PTHR10869:SF229">
    <property type="entry name" value="PROLYL 4-HYDROXYLASE ALPHA SUBUNIT DOMAIN-CONTAINING PROTEIN"/>
    <property type="match status" value="1"/>
</dbReference>
<protein>
    <recommendedName>
        <fullName evidence="8">Fe2OG dioxygenase domain-containing protein</fullName>
    </recommendedName>
</protein>
<dbReference type="GO" id="GO:0005506">
    <property type="term" value="F:iron ion binding"/>
    <property type="evidence" value="ECO:0007669"/>
    <property type="project" value="InterPro"/>
</dbReference>
<evidence type="ECO:0000256" key="5">
    <source>
        <dbReference type="ARBA" id="ARBA00023004"/>
    </source>
</evidence>
<dbReference type="GO" id="GO:0004656">
    <property type="term" value="F:procollagen-proline 4-dioxygenase activity"/>
    <property type="evidence" value="ECO:0007669"/>
    <property type="project" value="TreeGrafter"/>
</dbReference>
<dbReference type="AlphaFoldDB" id="A0AB34JSJ4"/>
<keyword evidence="3" id="KW-0223">Dioxygenase</keyword>
<evidence type="ECO:0000313" key="10">
    <source>
        <dbReference type="Proteomes" id="UP001515480"/>
    </source>
</evidence>
<keyword evidence="5" id="KW-0408">Iron</keyword>
<dbReference type="PANTHER" id="PTHR10869">
    <property type="entry name" value="PROLYL 4-HYDROXYLASE ALPHA SUBUNIT"/>
    <property type="match status" value="1"/>
</dbReference>
<feature type="domain" description="Fe2OG dioxygenase" evidence="8">
    <location>
        <begin position="127"/>
        <end position="247"/>
    </location>
</feature>
<feature type="region of interest" description="Disordered" evidence="6">
    <location>
        <begin position="270"/>
        <end position="292"/>
    </location>
</feature>
<sequence length="292" mass="31526">MLLLPLLASSAALLPAGARPELAHLPLHGEIEGCRSCGHRFVASRLSSRPHVFHLRQFLSPDESSTLIRSARENGLHPAVTSGNTRARRACDLSLLSPSRQPLVAELQREVARLMLSDEALQLPGGGCEDLHVLRYQPGGEYLPHYDAASVPRVLTVLYYLNGVGATWFPLSGANISFSTREESVAYVQGLNPQRDGLCFEPSAAGDALAFFNFVEGGYPDPWALHSGLEVEGTEPKWVASHFFRVPGVCSAETSSSMAARTSQLQQLRAQGDAEAMAEEQEPVSTPTGSHT</sequence>
<evidence type="ECO:0000256" key="3">
    <source>
        <dbReference type="ARBA" id="ARBA00022964"/>
    </source>
</evidence>
<comment type="caution">
    <text evidence="9">The sequence shown here is derived from an EMBL/GenBank/DDBJ whole genome shotgun (WGS) entry which is preliminary data.</text>
</comment>
<dbReference type="GO" id="GO:0031418">
    <property type="term" value="F:L-ascorbic acid binding"/>
    <property type="evidence" value="ECO:0007669"/>
    <property type="project" value="InterPro"/>
</dbReference>
<dbReference type="InterPro" id="IPR045054">
    <property type="entry name" value="P4HA-like"/>
</dbReference>
<proteinExistence type="predicted"/>
<keyword evidence="7" id="KW-0732">Signal</keyword>
<evidence type="ECO:0000256" key="1">
    <source>
        <dbReference type="ARBA" id="ARBA00001961"/>
    </source>
</evidence>
<keyword evidence="4" id="KW-0560">Oxidoreductase</keyword>
<name>A0AB34JSJ4_PRYPA</name>